<reference evidence="2" key="1">
    <citation type="journal article" date="2023" name="Nat. Plants">
        <title>Single-cell RNA sequencing provides a high-resolution roadmap for understanding the multicellular compartmentation of specialized metabolism.</title>
        <authorList>
            <person name="Sun S."/>
            <person name="Shen X."/>
            <person name="Li Y."/>
            <person name="Li Y."/>
            <person name="Wang S."/>
            <person name="Li R."/>
            <person name="Zhang H."/>
            <person name="Shen G."/>
            <person name="Guo B."/>
            <person name="Wei J."/>
            <person name="Xu J."/>
            <person name="St-Pierre B."/>
            <person name="Chen S."/>
            <person name="Sun C."/>
        </authorList>
    </citation>
    <scope>NUCLEOTIDE SEQUENCE [LARGE SCALE GENOMIC DNA]</scope>
</reference>
<name>A0ACC0ATN7_CATRO</name>
<keyword evidence="2" id="KW-1185">Reference proteome</keyword>
<comment type="caution">
    <text evidence="1">The sequence shown here is derived from an EMBL/GenBank/DDBJ whole genome shotgun (WGS) entry which is preliminary data.</text>
</comment>
<organism evidence="1 2">
    <name type="scientific">Catharanthus roseus</name>
    <name type="common">Madagascar periwinkle</name>
    <name type="synonym">Vinca rosea</name>
    <dbReference type="NCBI Taxonomy" id="4058"/>
    <lineage>
        <taxon>Eukaryota</taxon>
        <taxon>Viridiplantae</taxon>
        <taxon>Streptophyta</taxon>
        <taxon>Embryophyta</taxon>
        <taxon>Tracheophyta</taxon>
        <taxon>Spermatophyta</taxon>
        <taxon>Magnoliopsida</taxon>
        <taxon>eudicotyledons</taxon>
        <taxon>Gunneridae</taxon>
        <taxon>Pentapetalae</taxon>
        <taxon>asterids</taxon>
        <taxon>lamiids</taxon>
        <taxon>Gentianales</taxon>
        <taxon>Apocynaceae</taxon>
        <taxon>Rauvolfioideae</taxon>
        <taxon>Vinceae</taxon>
        <taxon>Catharanthinae</taxon>
        <taxon>Catharanthus</taxon>
    </lineage>
</organism>
<sequence length="628" mass="67772">MEQSEEGDFPPKKTQPEAAAQQQQQPPPAATDFPAKKLARQLDFTGYTGASSSASLTASLPEHPNQSQPSAAVLKPSHPQPQQLPQPQPHAFKPSQPPKPQSQPQPPIMLMPMQQPPGPPAAHPSMRPLKPESPRPRPRSNNSEAKDGTPKKQKQCNCKHSRCLKLYCECFASGVYCDGCNCVNCHNNVENEAARREAVEATLERNPNAFRPKIASSPHGARDTREETGEALILAKHNKGCHCKKSGCLKKYCECFQANILCSDNCKCLDCKNYEGSEERQALFHGDHANNMAYIQQAANAAITGAIGSSGYGSPPVSKKRKGQELFFGATVKDPLHRLGQFQQANHMKTSIPSSSLSSIPGARLGNPAGVGPSKFTYRSLLADIIQPQDLKELCSVLVVYSAEAAKMLADEGKATEKPVQEHRQTLVTSTQDQSQGNKDSSIAEKASANDKLNGNPAEKITAEESSSDGADISKARPMSPGTLALMCDEQDTMFTTASSPNGLMGHDNLSSQLPDGQGLSEAYAEQERIVLTKFRDCLNRLITLGEIKETKFSSFARTESSNQRDTISNGITGFRVETGNLQQEPFSNGLAKSAIPPSVRASQMVSSAGIDPFPKIPSPTENGDVKT</sequence>
<dbReference type="EMBL" id="CM044705">
    <property type="protein sequence ID" value="KAI5662813.1"/>
    <property type="molecule type" value="Genomic_DNA"/>
</dbReference>
<evidence type="ECO:0000313" key="1">
    <source>
        <dbReference type="EMBL" id="KAI5662813.1"/>
    </source>
</evidence>
<gene>
    <name evidence="1" type="ORF">M9H77_22136</name>
</gene>
<evidence type="ECO:0000313" key="2">
    <source>
        <dbReference type="Proteomes" id="UP001060085"/>
    </source>
</evidence>
<dbReference type="Proteomes" id="UP001060085">
    <property type="component" value="Linkage Group LG05"/>
</dbReference>
<protein>
    <submittedName>
        <fullName evidence="1">Uncharacterized protein</fullName>
    </submittedName>
</protein>
<proteinExistence type="predicted"/>
<accession>A0ACC0ATN7</accession>